<dbReference type="InterPro" id="IPR001279">
    <property type="entry name" value="Metallo-B-lactamas"/>
</dbReference>
<dbReference type="PROSITE" id="PS50206">
    <property type="entry name" value="RHODANESE_3"/>
    <property type="match status" value="1"/>
</dbReference>
<dbReference type="KEGG" id="kpul:GXN76_12125"/>
<dbReference type="SMART" id="SM00450">
    <property type="entry name" value="RHOD"/>
    <property type="match status" value="1"/>
</dbReference>
<dbReference type="InterPro" id="IPR036866">
    <property type="entry name" value="RibonucZ/Hydroxyglut_hydro"/>
</dbReference>
<dbReference type="PANTHER" id="PTHR43084:SF7">
    <property type="entry name" value="BETA-LACTAMASE DOMAIN PROTEIN"/>
    <property type="match status" value="1"/>
</dbReference>
<sequence>MAFKTMTAEELRDQIAKGEDVQILDVRNPEDYKEWKIEGRRVRSVNIPYFDFLDNEKAGEPHLSKDSQVVSVCAKGGSSQMVAELLADQGYDVASLEGGMKAWSQIYHRVPIIEEDHLKLYQVLRPAKGCISYLLVSDNEALVLDPARHVDQYKKWAEEDGARITRIVDTHMHADHISGARKLADQTGAVYYISSVDAKDFPYDYQPLVKQERIPFGKADVKVIALETPGHTPGSVSLLVQDRYLLSGDTLFVNGPGRPDLGGNAEARAEMLFETVSTILGEMPDDLVVLPGHYAHIQEIDEDGVVRDTLGRIRKRSHVMQVTEKDKFLEGVIGNLPATPPNFESILQVNRGHKKVAEEEAVEMEIGPNNCAIS</sequence>
<organism evidence="2 3">
    <name type="scientific">Kroppenstedtia pulmonis</name>
    <dbReference type="NCBI Taxonomy" id="1380685"/>
    <lineage>
        <taxon>Bacteria</taxon>
        <taxon>Bacillati</taxon>
        <taxon>Bacillota</taxon>
        <taxon>Bacilli</taxon>
        <taxon>Bacillales</taxon>
        <taxon>Thermoactinomycetaceae</taxon>
        <taxon>Kroppenstedtia</taxon>
    </lineage>
</organism>
<dbReference type="Gene3D" id="3.60.15.10">
    <property type="entry name" value="Ribonuclease Z/Hydroxyacylglutathione hydrolase-like"/>
    <property type="match status" value="1"/>
</dbReference>
<dbReference type="EMBL" id="CP048104">
    <property type="protein sequence ID" value="QKG85142.1"/>
    <property type="molecule type" value="Genomic_DNA"/>
</dbReference>
<dbReference type="AlphaFoldDB" id="A0A7D3XRG9"/>
<proteinExistence type="predicted"/>
<dbReference type="InterPro" id="IPR051682">
    <property type="entry name" value="Mito_Persulfide_Diox"/>
</dbReference>
<dbReference type="SMART" id="SM00849">
    <property type="entry name" value="Lactamase_B"/>
    <property type="match status" value="1"/>
</dbReference>
<dbReference type="RefSeq" id="WP_173223516.1">
    <property type="nucleotide sequence ID" value="NZ_CP048104.1"/>
</dbReference>
<dbReference type="GO" id="GO:0050313">
    <property type="term" value="F:sulfur dioxygenase activity"/>
    <property type="evidence" value="ECO:0007669"/>
    <property type="project" value="InterPro"/>
</dbReference>
<dbReference type="Pfam" id="PF00581">
    <property type="entry name" value="Rhodanese"/>
    <property type="match status" value="1"/>
</dbReference>
<accession>A0A7D3XRG9</accession>
<dbReference type="GO" id="GO:0016787">
    <property type="term" value="F:hydrolase activity"/>
    <property type="evidence" value="ECO:0007669"/>
    <property type="project" value="UniProtKB-KW"/>
</dbReference>
<name>A0A7D3XRG9_9BACL</name>
<dbReference type="GO" id="GO:0006749">
    <property type="term" value="P:glutathione metabolic process"/>
    <property type="evidence" value="ECO:0007669"/>
    <property type="project" value="InterPro"/>
</dbReference>
<dbReference type="Pfam" id="PF00753">
    <property type="entry name" value="Lactamase_B"/>
    <property type="match status" value="1"/>
</dbReference>
<reference evidence="2 3" key="1">
    <citation type="submission" date="2020-01" db="EMBL/GenBank/DDBJ databases">
        <authorList>
            <person name="Gulvik C.A."/>
            <person name="Batra D.G."/>
        </authorList>
    </citation>
    <scope>NUCLEOTIDE SEQUENCE [LARGE SCALE GENOMIC DNA]</scope>
    <source>
        <strain evidence="2 3">W9323</strain>
    </source>
</reference>
<evidence type="ECO:0000313" key="2">
    <source>
        <dbReference type="EMBL" id="QKG85142.1"/>
    </source>
</evidence>
<dbReference type="GO" id="GO:0070813">
    <property type="term" value="P:hydrogen sulfide metabolic process"/>
    <property type="evidence" value="ECO:0007669"/>
    <property type="project" value="TreeGrafter"/>
</dbReference>
<dbReference type="InterPro" id="IPR036873">
    <property type="entry name" value="Rhodanese-like_dom_sf"/>
</dbReference>
<keyword evidence="3" id="KW-1185">Reference proteome</keyword>
<dbReference type="InterPro" id="IPR044528">
    <property type="entry name" value="POD-like_MBL-fold"/>
</dbReference>
<dbReference type="Gene3D" id="3.40.250.10">
    <property type="entry name" value="Rhodanese-like domain"/>
    <property type="match status" value="1"/>
</dbReference>
<protein>
    <submittedName>
        <fullName evidence="2">MBL fold metallo-hydrolase</fullName>
    </submittedName>
</protein>
<dbReference type="PANTHER" id="PTHR43084">
    <property type="entry name" value="PERSULFIDE DIOXYGENASE ETHE1"/>
    <property type="match status" value="1"/>
</dbReference>
<feature type="domain" description="Rhodanese" evidence="1">
    <location>
        <begin position="17"/>
        <end position="111"/>
    </location>
</feature>
<dbReference type="SUPFAM" id="SSF56281">
    <property type="entry name" value="Metallo-hydrolase/oxidoreductase"/>
    <property type="match status" value="1"/>
</dbReference>
<evidence type="ECO:0000313" key="3">
    <source>
        <dbReference type="Proteomes" id="UP000503088"/>
    </source>
</evidence>
<keyword evidence="2" id="KW-0378">Hydrolase</keyword>
<dbReference type="CDD" id="cd07724">
    <property type="entry name" value="POD-like_MBL-fold"/>
    <property type="match status" value="1"/>
</dbReference>
<dbReference type="Proteomes" id="UP000503088">
    <property type="component" value="Chromosome"/>
</dbReference>
<evidence type="ECO:0000259" key="1">
    <source>
        <dbReference type="PROSITE" id="PS50206"/>
    </source>
</evidence>
<dbReference type="InterPro" id="IPR001763">
    <property type="entry name" value="Rhodanese-like_dom"/>
</dbReference>
<gene>
    <name evidence="2" type="ORF">GXN76_12125</name>
</gene>
<dbReference type="SUPFAM" id="SSF52821">
    <property type="entry name" value="Rhodanese/Cell cycle control phosphatase"/>
    <property type="match status" value="1"/>
</dbReference>